<accession>A0A922MLM1</accession>
<organism evidence="1 2">
    <name type="scientific">Spodoptera exigua</name>
    <name type="common">Beet armyworm</name>
    <name type="synonym">Noctua fulgens</name>
    <dbReference type="NCBI Taxonomy" id="7107"/>
    <lineage>
        <taxon>Eukaryota</taxon>
        <taxon>Metazoa</taxon>
        <taxon>Ecdysozoa</taxon>
        <taxon>Arthropoda</taxon>
        <taxon>Hexapoda</taxon>
        <taxon>Insecta</taxon>
        <taxon>Pterygota</taxon>
        <taxon>Neoptera</taxon>
        <taxon>Endopterygota</taxon>
        <taxon>Lepidoptera</taxon>
        <taxon>Glossata</taxon>
        <taxon>Ditrysia</taxon>
        <taxon>Noctuoidea</taxon>
        <taxon>Noctuidae</taxon>
        <taxon>Amphipyrinae</taxon>
        <taxon>Spodoptera</taxon>
    </lineage>
</organism>
<proteinExistence type="predicted"/>
<comment type="caution">
    <text evidence="1">The sequence shown here is derived from an EMBL/GenBank/DDBJ whole genome shotgun (WGS) entry which is preliminary data.</text>
</comment>
<name>A0A922MLM1_SPOEX</name>
<evidence type="ECO:0000313" key="1">
    <source>
        <dbReference type="EMBL" id="KAH9638963.1"/>
    </source>
</evidence>
<dbReference type="Proteomes" id="UP000814243">
    <property type="component" value="Unassembled WGS sequence"/>
</dbReference>
<gene>
    <name evidence="1" type="ORF">HF086_005044</name>
</gene>
<sequence length="203" mass="22517">MNDPYRNAYCNCNQFLEEPCGNVNCNIYNSYGIASNYYQRPYDPTCNTCGNSYGNQRCCCERCNNPYTDPAFYGYDTFPQPGYNQPYCQPGPVYPQPPNNEPPIIIINDDDDVGDRCLTDEIMGLLLTSLINNNNNVLPPPPPSPSYCGGCNCNNKNNCNSDNDCNKSNDNNCNSGNKCSMTVQITIVLPKSDDNTKPSVTIS</sequence>
<protein>
    <submittedName>
        <fullName evidence="1">Uncharacterized protein</fullName>
    </submittedName>
</protein>
<evidence type="ECO:0000313" key="2">
    <source>
        <dbReference type="Proteomes" id="UP000814243"/>
    </source>
</evidence>
<dbReference type="EMBL" id="JACEFF010000364">
    <property type="protein sequence ID" value="KAH9638963.1"/>
    <property type="molecule type" value="Genomic_DNA"/>
</dbReference>
<dbReference type="AlphaFoldDB" id="A0A922MLM1"/>
<reference evidence="1" key="1">
    <citation type="journal article" date="2021" name="G3 (Bethesda)">
        <title>Genome and transcriptome analysis of the beet armyworm Spodoptera exigua reveals targets for pest control. .</title>
        <authorList>
            <person name="Simon S."/>
            <person name="Breeschoten T."/>
            <person name="Jansen H.J."/>
            <person name="Dirks R.P."/>
            <person name="Schranz M.E."/>
            <person name="Ros V.I.D."/>
        </authorList>
    </citation>
    <scope>NUCLEOTIDE SEQUENCE</scope>
    <source>
        <strain evidence="1">TB_SE_WUR_2020</strain>
    </source>
</reference>